<dbReference type="AlphaFoldDB" id="A0A1G7JKL5"/>
<dbReference type="PROSITE" id="PS51656">
    <property type="entry name" value="4FE4S"/>
    <property type="match status" value="1"/>
</dbReference>
<dbReference type="OrthoDB" id="9789936at2"/>
<dbReference type="SUPFAM" id="SSF54862">
    <property type="entry name" value="4Fe-4S ferredoxins"/>
    <property type="match status" value="1"/>
</dbReference>
<dbReference type="GO" id="GO:0009055">
    <property type="term" value="F:electron transfer activity"/>
    <property type="evidence" value="ECO:0007669"/>
    <property type="project" value="InterPro"/>
</dbReference>
<evidence type="ECO:0000256" key="10">
    <source>
        <dbReference type="ARBA" id="ARBA00023014"/>
    </source>
</evidence>
<keyword evidence="10" id="KW-0411">Iron-sulfur</keyword>
<evidence type="ECO:0000259" key="15">
    <source>
        <dbReference type="PROSITE" id="PS51656"/>
    </source>
</evidence>
<keyword evidence="7" id="KW-1278">Translocase</keyword>
<feature type="coiled-coil region" evidence="13">
    <location>
        <begin position="193"/>
        <end position="249"/>
    </location>
</feature>
<keyword evidence="9" id="KW-0408">Iron</keyword>
<dbReference type="PROSITE" id="PS00198">
    <property type="entry name" value="4FE4S_FER_1"/>
    <property type="match status" value="2"/>
</dbReference>
<reference evidence="16 17" key="1">
    <citation type="submission" date="2016-10" db="EMBL/GenBank/DDBJ databases">
        <authorList>
            <person name="de Groot N.N."/>
        </authorList>
    </citation>
    <scope>NUCLEOTIDE SEQUENCE [LARGE SCALE GENOMIC DNA]</scope>
    <source>
        <strain evidence="16 17">LMG 25475</strain>
    </source>
</reference>
<keyword evidence="13" id="KW-0175">Coiled coil</keyword>
<evidence type="ECO:0000259" key="14">
    <source>
        <dbReference type="PROSITE" id="PS51379"/>
    </source>
</evidence>
<keyword evidence="3" id="KW-0004">4Fe-4S</keyword>
<keyword evidence="4" id="KW-0997">Cell inner membrane</keyword>
<evidence type="ECO:0000256" key="2">
    <source>
        <dbReference type="ARBA" id="ARBA00022475"/>
    </source>
</evidence>
<dbReference type="Gene3D" id="1.10.15.40">
    <property type="entry name" value="Electron transport complex subunit B, putative Fe-S cluster"/>
    <property type="match status" value="1"/>
</dbReference>
<evidence type="ECO:0000256" key="3">
    <source>
        <dbReference type="ARBA" id="ARBA00022485"/>
    </source>
</evidence>
<feature type="domain" description="4Fe-4S ferredoxin-type" evidence="14">
    <location>
        <begin position="73"/>
        <end position="102"/>
    </location>
</feature>
<dbReference type="Proteomes" id="UP000243378">
    <property type="component" value="Unassembled WGS sequence"/>
</dbReference>
<dbReference type="EMBL" id="FNBM01000002">
    <property type="protein sequence ID" value="SDF25433.1"/>
    <property type="molecule type" value="Genomic_DNA"/>
</dbReference>
<keyword evidence="5" id="KW-0479">Metal-binding</keyword>
<evidence type="ECO:0000256" key="7">
    <source>
        <dbReference type="ARBA" id="ARBA00022967"/>
    </source>
</evidence>
<keyword evidence="1" id="KW-0813">Transport</keyword>
<feature type="domain" description="4Fe-4S" evidence="15">
    <location>
        <begin position="2"/>
        <end position="60"/>
    </location>
</feature>
<evidence type="ECO:0000256" key="1">
    <source>
        <dbReference type="ARBA" id="ARBA00022448"/>
    </source>
</evidence>
<dbReference type="NCBIfam" id="TIGR01944">
    <property type="entry name" value="rnfB"/>
    <property type="match status" value="1"/>
</dbReference>
<evidence type="ECO:0000256" key="9">
    <source>
        <dbReference type="ARBA" id="ARBA00023004"/>
    </source>
</evidence>
<feature type="domain" description="4Fe-4S ferredoxin-type" evidence="14">
    <location>
        <begin position="103"/>
        <end position="132"/>
    </location>
</feature>
<keyword evidence="2" id="KW-1003">Cell membrane</keyword>
<dbReference type="Gene3D" id="3.30.70.20">
    <property type="match status" value="1"/>
</dbReference>
<dbReference type="InterPro" id="IPR007202">
    <property type="entry name" value="4Fe-4S_dom"/>
</dbReference>
<keyword evidence="11" id="KW-0472">Membrane</keyword>
<evidence type="ECO:0000256" key="4">
    <source>
        <dbReference type="ARBA" id="ARBA00022519"/>
    </source>
</evidence>
<evidence type="ECO:0000256" key="13">
    <source>
        <dbReference type="SAM" id="Coils"/>
    </source>
</evidence>
<dbReference type="InterPro" id="IPR010207">
    <property type="entry name" value="Elect_transpt_cplx_RnfB/RsxB"/>
</dbReference>
<dbReference type="GO" id="GO:0051539">
    <property type="term" value="F:4 iron, 4 sulfur cluster binding"/>
    <property type="evidence" value="ECO:0007669"/>
    <property type="project" value="UniProtKB-KW"/>
</dbReference>
<dbReference type="Pfam" id="PF14697">
    <property type="entry name" value="Fer4_21"/>
    <property type="match status" value="1"/>
</dbReference>
<dbReference type="InterPro" id="IPR050294">
    <property type="entry name" value="RnfB_subfamily"/>
</dbReference>
<organism evidence="16 17">
    <name type="scientific">Phytopseudomonas seleniipraecipitans</name>
    <dbReference type="NCBI Taxonomy" id="640205"/>
    <lineage>
        <taxon>Bacteria</taxon>
        <taxon>Pseudomonadati</taxon>
        <taxon>Pseudomonadota</taxon>
        <taxon>Gammaproteobacteria</taxon>
        <taxon>Pseudomonadales</taxon>
        <taxon>Pseudomonadaceae</taxon>
        <taxon>Phytopseudomonas</taxon>
    </lineage>
</organism>
<name>A0A1G7JKL5_9GAMM</name>
<dbReference type="PANTHER" id="PTHR42859">
    <property type="entry name" value="OXIDOREDUCTASE"/>
    <property type="match status" value="1"/>
</dbReference>
<evidence type="ECO:0000256" key="6">
    <source>
        <dbReference type="ARBA" id="ARBA00022737"/>
    </source>
</evidence>
<dbReference type="STRING" id="640205.SAMN05216381_1160"/>
<accession>A0A1G7JKL5</accession>
<evidence type="ECO:0000256" key="8">
    <source>
        <dbReference type="ARBA" id="ARBA00022982"/>
    </source>
</evidence>
<dbReference type="Pfam" id="PF04060">
    <property type="entry name" value="FeS"/>
    <property type="match status" value="1"/>
</dbReference>
<evidence type="ECO:0000256" key="12">
    <source>
        <dbReference type="ARBA" id="ARBA00067794"/>
    </source>
</evidence>
<proteinExistence type="predicted"/>
<dbReference type="PROSITE" id="PS51379">
    <property type="entry name" value="4FE4S_FER_2"/>
    <property type="match status" value="2"/>
</dbReference>
<gene>
    <name evidence="16" type="ORF">SAMN05216381_1160</name>
</gene>
<evidence type="ECO:0000256" key="5">
    <source>
        <dbReference type="ARBA" id="ARBA00022723"/>
    </source>
</evidence>
<dbReference type="RefSeq" id="WP_092365761.1">
    <property type="nucleotide sequence ID" value="NZ_FNBM01000002.1"/>
</dbReference>
<keyword evidence="8" id="KW-0249">Electron transport</keyword>
<protein>
    <recommendedName>
        <fullName evidence="12">Ion-translocating oxidoreductase complex subunit B</fullName>
    </recommendedName>
</protein>
<evidence type="ECO:0000313" key="17">
    <source>
        <dbReference type="Proteomes" id="UP000243378"/>
    </source>
</evidence>
<evidence type="ECO:0000313" key="16">
    <source>
        <dbReference type="EMBL" id="SDF25433.1"/>
    </source>
</evidence>
<evidence type="ECO:0000256" key="11">
    <source>
        <dbReference type="ARBA" id="ARBA00023136"/>
    </source>
</evidence>
<sequence>MTDAVRIAAIDALLPQTQCGKCGHPGCQPYAEGIAAGEAINKCPPGGTATIEALANLLHVPALPLALPETPAQIAVIREDECIGCTKCIQACPVDAIVGAAKLMHTVITDECSGCELCLAPCPVDCIDLITLAAPQAAIQRQRADQFRARHQARLSRLRRDDARRRAARSTAVVRPKLETAATPVVDDQTAQLKRLKIDAAMAKVAYEKARTQVAMHPDSPFAAQLDALQRTSEQATAALQALQNQTRQAHADKATNAEQSALKKAKIEVAGRRAALLSGERRGVDEAMLNRLRADYAAAQQALQNAEQQCDRPAAQRVLVDKAALSVELRQLKTDLAYARAAVSRLQRSADTDEHTLNAALERLAAAEHRLQAHTSAT</sequence>
<dbReference type="InterPro" id="IPR017896">
    <property type="entry name" value="4Fe4S_Fe-S-bd"/>
</dbReference>
<dbReference type="PANTHER" id="PTHR42859:SF3">
    <property type="entry name" value="ION-TRANSLOCATING OXIDOREDUCTASE COMPLEX SUBUNIT B"/>
    <property type="match status" value="1"/>
</dbReference>
<dbReference type="GO" id="GO:0046872">
    <property type="term" value="F:metal ion binding"/>
    <property type="evidence" value="ECO:0007669"/>
    <property type="project" value="UniProtKB-KW"/>
</dbReference>
<dbReference type="FunFam" id="1.10.15.40:FF:000001">
    <property type="entry name" value="Ion-translocating oxidoreductase complex subunit B"/>
    <property type="match status" value="1"/>
</dbReference>
<dbReference type="InterPro" id="IPR017900">
    <property type="entry name" value="4Fe4S_Fe_S_CS"/>
</dbReference>
<keyword evidence="6" id="KW-0677">Repeat</keyword>